<feature type="non-terminal residue" evidence="1">
    <location>
        <position position="1"/>
    </location>
</feature>
<sequence length="110" mass="11208">YTGVRGLNGLLAIASTTSSQPVIIGNRLRKGVVHSARGAKKFAQDALSAVARLPGVAGKRVVVAADSAYYTSDVAAAAKSAGAHITVTARMNPSITKAITGIDETTWTGI</sequence>
<dbReference type="Proteomes" id="UP000234289">
    <property type="component" value="Unassembled WGS sequence"/>
</dbReference>
<dbReference type="AlphaFoldDB" id="A0A2H1KVG5"/>
<accession>A0A2H1KVG5</accession>
<name>A0A2H1KVG5_BREAU</name>
<reference evidence="2" key="1">
    <citation type="submission" date="2017-03" db="EMBL/GenBank/DDBJ databases">
        <authorList>
            <person name="Monnet C."/>
        </authorList>
    </citation>
    <scope>NUCLEOTIDE SEQUENCE [LARGE SCALE GENOMIC DNA]</scope>
    <source>
        <strain evidence="2">CNRZ 920</strain>
    </source>
</reference>
<proteinExistence type="predicted"/>
<dbReference type="EMBL" id="FXZG01000071">
    <property type="protein sequence ID" value="SMY03700.1"/>
    <property type="molecule type" value="Genomic_DNA"/>
</dbReference>
<evidence type="ECO:0000313" key="1">
    <source>
        <dbReference type="EMBL" id="SMY03700.1"/>
    </source>
</evidence>
<protein>
    <recommendedName>
        <fullName evidence="3">Transposase</fullName>
    </recommendedName>
</protein>
<evidence type="ECO:0000313" key="2">
    <source>
        <dbReference type="Proteomes" id="UP000234289"/>
    </source>
</evidence>
<organism evidence="1 2">
    <name type="scientific">Brevibacterium aurantiacum</name>
    <dbReference type="NCBI Taxonomy" id="273384"/>
    <lineage>
        <taxon>Bacteria</taxon>
        <taxon>Bacillati</taxon>
        <taxon>Actinomycetota</taxon>
        <taxon>Actinomycetes</taxon>
        <taxon>Micrococcales</taxon>
        <taxon>Brevibacteriaceae</taxon>
        <taxon>Brevibacterium</taxon>
    </lineage>
</organism>
<evidence type="ECO:0008006" key="3">
    <source>
        <dbReference type="Google" id="ProtNLM"/>
    </source>
</evidence>
<gene>
    <name evidence="1" type="ORF">BAUR920_03663</name>
</gene>